<dbReference type="Pfam" id="PF00669">
    <property type="entry name" value="Flagellin_N"/>
    <property type="match status" value="1"/>
</dbReference>
<dbReference type="PANTHER" id="PTHR42792:SF2">
    <property type="entry name" value="FLAGELLIN"/>
    <property type="match status" value="1"/>
</dbReference>
<dbReference type="AlphaFoldDB" id="A0A2G8RAQ5"/>
<keyword evidence="7" id="KW-1185">Reference proteome</keyword>
<dbReference type="InterPro" id="IPR001492">
    <property type="entry name" value="Flagellin"/>
</dbReference>
<dbReference type="GO" id="GO:0005576">
    <property type="term" value="C:extracellular region"/>
    <property type="evidence" value="ECO:0007669"/>
    <property type="project" value="UniProtKB-SubCell"/>
</dbReference>
<dbReference type="OrthoDB" id="8328560at2"/>
<evidence type="ECO:0000313" key="7">
    <source>
        <dbReference type="Proteomes" id="UP000231259"/>
    </source>
</evidence>
<comment type="caution">
    <text evidence="6">The sequence shown here is derived from an EMBL/GenBank/DDBJ whole genome shotgun (WGS) entry which is preliminary data.</text>
</comment>
<dbReference type="PANTHER" id="PTHR42792">
    <property type="entry name" value="FLAGELLIN"/>
    <property type="match status" value="1"/>
</dbReference>
<keyword evidence="2 3" id="KW-0975">Bacterial flagellum</keyword>
<dbReference type="GO" id="GO:0009288">
    <property type="term" value="C:bacterial-type flagellum"/>
    <property type="evidence" value="ECO:0007669"/>
    <property type="project" value="UniProtKB-SubCell"/>
</dbReference>
<dbReference type="GO" id="GO:0005198">
    <property type="term" value="F:structural molecule activity"/>
    <property type="evidence" value="ECO:0007669"/>
    <property type="project" value="UniProtKB-UniRule"/>
</dbReference>
<proteinExistence type="inferred from homology"/>
<gene>
    <name evidence="6" type="ORF">P775_18275</name>
</gene>
<evidence type="ECO:0000259" key="5">
    <source>
        <dbReference type="Pfam" id="PF00700"/>
    </source>
</evidence>
<accession>A0A2G8RAQ5</accession>
<protein>
    <recommendedName>
        <fullName evidence="3">Flagellin</fullName>
    </recommendedName>
</protein>
<dbReference type="Gene3D" id="1.20.1330.10">
    <property type="entry name" value="f41 fragment of flagellin, N-terminal domain"/>
    <property type="match status" value="2"/>
</dbReference>
<keyword evidence="3" id="KW-0964">Secreted</keyword>
<comment type="function">
    <text evidence="3">Flagellin is the subunit protein which polymerizes to form the filaments of bacterial flagella.</text>
</comment>
<evidence type="ECO:0000259" key="4">
    <source>
        <dbReference type="Pfam" id="PF00669"/>
    </source>
</evidence>
<comment type="similarity">
    <text evidence="1 3">Belongs to the bacterial flagellin family.</text>
</comment>
<dbReference type="InterPro" id="IPR001029">
    <property type="entry name" value="Flagellin_N"/>
</dbReference>
<dbReference type="Proteomes" id="UP000231259">
    <property type="component" value="Unassembled WGS sequence"/>
</dbReference>
<feature type="domain" description="Flagellin C-terminal" evidence="5">
    <location>
        <begin position="349"/>
        <end position="430"/>
    </location>
</feature>
<evidence type="ECO:0000256" key="1">
    <source>
        <dbReference type="ARBA" id="ARBA00005709"/>
    </source>
</evidence>
<organism evidence="6 7">
    <name type="scientific">Puniceibacterium antarcticum</name>
    <dbReference type="NCBI Taxonomy" id="1206336"/>
    <lineage>
        <taxon>Bacteria</taxon>
        <taxon>Pseudomonadati</taxon>
        <taxon>Pseudomonadota</taxon>
        <taxon>Alphaproteobacteria</taxon>
        <taxon>Rhodobacterales</taxon>
        <taxon>Paracoccaceae</taxon>
        <taxon>Puniceibacterium</taxon>
    </lineage>
</organism>
<evidence type="ECO:0000256" key="2">
    <source>
        <dbReference type="ARBA" id="ARBA00023143"/>
    </source>
</evidence>
<dbReference type="RefSeq" id="WP_099912179.1">
    <property type="nucleotide sequence ID" value="NZ_AWWI01000121.1"/>
</dbReference>
<dbReference type="EMBL" id="AWWI01000121">
    <property type="protein sequence ID" value="PIL18521.1"/>
    <property type="molecule type" value="Genomic_DNA"/>
</dbReference>
<name>A0A2G8RAQ5_9RHOB</name>
<dbReference type="InterPro" id="IPR046358">
    <property type="entry name" value="Flagellin_C"/>
</dbReference>
<evidence type="ECO:0000313" key="6">
    <source>
        <dbReference type="EMBL" id="PIL18521.1"/>
    </source>
</evidence>
<dbReference type="SUPFAM" id="SSF64518">
    <property type="entry name" value="Phase 1 flagellin"/>
    <property type="match status" value="1"/>
</dbReference>
<comment type="subcellular location">
    <subcellularLocation>
        <location evidence="3">Secreted</location>
    </subcellularLocation>
    <subcellularLocation>
        <location evidence="3">Bacterial flagellum</location>
    </subcellularLocation>
</comment>
<feature type="domain" description="Flagellin N-terminal" evidence="4">
    <location>
        <begin position="4"/>
        <end position="139"/>
    </location>
</feature>
<dbReference type="Pfam" id="PF00700">
    <property type="entry name" value="Flagellin_C"/>
    <property type="match status" value="1"/>
</dbReference>
<evidence type="ECO:0000256" key="3">
    <source>
        <dbReference type="RuleBase" id="RU362073"/>
    </source>
</evidence>
<reference evidence="6 7" key="1">
    <citation type="submission" date="2013-09" db="EMBL/GenBank/DDBJ databases">
        <title>Genome sequencing of Phaeobacter antarcticus sp. nov. SM1211.</title>
        <authorList>
            <person name="Zhang X.-Y."/>
            <person name="Liu C."/>
            <person name="Chen X.-L."/>
            <person name="Xie B.-B."/>
            <person name="Qin Q.-L."/>
            <person name="Rong J.-C."/>
            <person name="Zhang Y.-Z."/>
        </authorList>
    </citation>
    <scope>NUCLEOTIDE SEQUENCE [LARGE SCALE GENOMIC DNA]</scope>
    <source>
        <strain evidence="6 7">SM1211</strain>
    </source>
</reference>
<sequence length="432" mass="44897">MSSILTNQGSMVALQTLRSVNHGLAQTRIEIATGKSVATSADNASIWSISKVMESDVFSFRKISDSLTLGDSTIAVARQGAETITDLLSNMKKLIVSAQVGNVDREKIQTNITKLKEQIEGIVGMASFNGQNLLQNTATTAKSGKISILSSLDRTSSSIDSSHISVRRRDMNTGAATIAASGGSYTANTVTATLDATQSVTLDASAVQVEAGAAYSLSIFGTDADLSVFNTSDLNSAAGAIQSQAEMAASELSYVARDGDTMSDVARALTLKFAGYAARREIDSSVLTLTATGSTITARSDVTSGTDTIAIGLNLLEADAGNTIGGGLDMLSTLNVTTDEGARAALGQIEGMIQTSIDAAAALGSDQGRLETQSEFISSISTALKSGIGQMVDFDLIETSARLQALQVQQQLTIQALSIANDAPRALLPLFR</sequence>